<evidence type="ECO:0000256" key="2">
    <source>
        <dbReference type="ARBA" id="ARBA00022603"/>
    </source>
</evidence>
<dbReference type="CDD" id="cd02440">
    <property type="entry name" value="AdoMet_MTases"/>
    <property type="match status" value="1"/>
</dbReference>
<dbReference type="InterPro" id="IPR003333">
    <property type="entry name" value="CMAS"/>
</dbReference>
<sequence>MASHSEDRLTSAARSVLSHLHDVLEMQFGFELWDGTRIPADSGEDVLRIALSRTALTRLLRRPGIKTVIDLYSTGDIDPRGGSIFDFADKRPKVKGREVRKRLNKTLLLKAALPILLGSSAGAQAQDLEGLDAGRKADRGSGSRKEDIAFHYDVSNDFYRLFLDPEMVYTCAYFRDWSNDLATAQKDKLDMICRKLRLKPGEEMLDIGCGWGALICHAAENYGVRALGVTLAEEQLKLARENIARRGLEDKVSVELIDYRDLKKGRFDKISSIGMFEAVGLDNYDNYFQSVHRLLKPRGIYLHHAITRRGKKDMAKFRRKKPEYQALVRYIFPGGEVDHIGWTLTNLEEHGFEVHDVEAWREHYARTTRLWAENLMKVKEAAVADIGEQKYRLWLAYLCGVSLGFERGSINIFQTVSSRRTKGLSGLPPTREDLYRPRS</sequence>
<gene>
    <name evidence="6" type="ORF">JF539_21175</name>
</gene>
<dbReference type="EMBL" id="JAEKJZ010000005">
    <property type="protein sequence ID" value="MBN9672881.1"/>
    <property type="molecule type" value="Genomic_DNA"/>
</dbReference>
<keyword evidence="2 6" id="KW-0489">Methyltransferase</keyword>
<dbReference type="GO" id="GO:0032259">
    <property type="term" value="P:methylation"/>
    <property type="evidence" value="ECO:0007669"/>
    <property type="project" value="UniProtKB-KW"/>
</dbReference>
<dbReference type="InterPro" id="IPR050723">
    <property type="entry name" value="CFA/CMAS"/>
</dbReference>
<comment type="similarity">
    <text evidence="1">Belongs to the CFA/CMAS family.</text>
</comment>
<evidence type="ECO:0000313" key="6">
    <source>
        <dbReference type="EMBL" id="MBN9672881.1"/>
    </source>
</evidence>
<dbReference type="InterPro" id="IPR029063">
    <property type="entry name" value="SAM-dependent_MTases_sf"/>
</dbReference>
<evidence type="ECO:0000256" key="3">
    <source>
        <dbReference type="ARBA" id="ARBA00022679"/>
    </source>
</evidence>
<dbReference type="PANTHER" id="PTHR43667:SF1">
    <property type="entry name" value="CYCLOPROPANE-FATTY-ACYL-PHOSPHOLIPID SYNTHASE"/>
    <property type="match status" value="1"/>
</dbReference>
<evidence type="ECO:0000256" key="4">
    <source>
        <dbReference type="ARBA" id="ARBA00022691"/>
    </source>
</evidence>
<dbReference type="PIRSF" id="PIRSF003085">
    <property type="entry name" value="CMAS"/>
    <property type="match status" value="1"/>
</dbReference>
<dbReference type="Gene3D" id="3.40.50.150">
    <property type="entry name" value="Vaccinia Virus protein VP39"/>
    <property type="match status" value="1"/>
</dbReference>
<dbReference type="GO" id="GO:0008168">
    <property type="term" value="F:methyltransferase activity"/>
    <property type="evidence" value="ECO:0007669"/>
    <property type="project" value="UniProtKB-KW"/>
</dbReference>
<reference evidence="6" key="1">
    <citation type="submission" date="2020-12" db="EMBL/GenBank/DDBJ databases">
        <title>Oil enriched cultivation method for isolating marine PHA-producing bacteria.</title>
        <authorList>
            <person name="Zheng W."/>
            <person name="Yu S."/>
            <person name="Huang Y."/>
        </authorList>
    </citation>
    <scope>NUCLEOTIDE SEQUENCE</scope>
    <source>
        <strain evidence="6">SY-2-12</strain>
    </source>
</reference>
<dbReference type="GO" id="GO:0008610">
    <property type="term" value="P:lipid biosynthetic process"/>
    <property type="evidence" value="ECO:0007669"/>
    <property type="project" value="InterPro"/>
</dbReference>
<keyword evidence="5" id="KW-0443">Lipid metabolism</keyword>
<dbReference type="AlphaFoldDB" id="A0A939J266"/>
<protein>
    <submittedName>
        <fullName evidence="6">Class I SAM-dependent methyltransferase</fullName>
    </submittedName>
</protein>
<dbReference type="PANTHER" id="PTHR43667">
    <property type="entry name" value="CYCLOPROPANE-FATTY-ACYL-PHOSPHOLIPID SYNTHASE"/>
    <property type="match status" value="1"/>
</dbReference>
<evidence type="ECO:0000313" key="7">
    <source>
        <dbReference type="Proteomes" id="UP000664096"/>
    </source>
</evidence>
<dbReference type="Proteomes" id="UP000664096">
    <property type="component" value="Unassembled WGS sequence"/>
</dbReference>
<dbReference type="SUPFAM" id="SSF53335">
    <property type="entry name" value="S-adenosyl-L-methionine-dependent methyltransferases"/>
    <property type="match status" value="1"/>
</dbReference>
<dbReference type="RefSeq" id="WP_207142728.1">
    <property type="nucleotide sequence ID" value="NZ_JAEKJZ010000005.1"/>
</dbReference>
<accession>A0A939J266</accession>
<dbReference type="Pfam" id="PF02353">
    <property type="entry name" value="CMAS"/>
    <property type="match status" value="1"/>
</dbReference>
<keyword evidence="4" id="KW-0949">S-adenosyl-L-methionine</keyword>
<proteinExistence type="inferred from homology"/>
<evidence type="ECO:0000256" key="5">
    <source>
        <dbReference type="ARBA" id="ARBA00023098"/>
    </source>
</evidence>
<name>A0A939J266_9HYPH</name>
<comment type="caution">
    <text evidence="6">The sequence shown here is derived from an EMBL/GenBank/DDBJ whole genome shotgun (WGS) entry which is preliminary data.</text>
</comment>
<evidence type="ECO:0000256" key="1">
    <source>
        <dbReference type="ARBA" id="ARBA00010815"/>
    </source>
</evidence>
<organism evidence="6 7">
    <name type="scientific">Roseibium aggregatum</name>
    <dbReference type="NCBI Taxonomy" id="187304"/>
    <lineage>
        <taxon>Bacteria</taxon>
        <taxon>Pseudomonadati</taxon>
        <taxon>Pseudomonadota</taxon>
        <taxon>Alphaproteobacteria</taxon>
        <taxon>Hyphomicrobiales</taxon>
        <taxon>Stappiaceae</taxon>
        <taxon>Roseibium</taxon>
    </lineage>
</organism>
<keyword evidence="3" id="KW-0808">Transferase</keyword>